<comment type="caution">
    <text evidence="1">The sequence shown here is derived from an EMBL/GenBank/DDBJ whole genome shotgun (WGS) entry which is preliminary data.</text>
</comment>
<dbReference type="EMBL" id="MLCN01000025">
    <property type="protein sequence ID" value="ONG39224.1"/>
    <property type="molecule type" value="Genomic_DNA"/>
</dbReference>
<protein>
    <submittedName>
        <fullName evidence="1">Uncharacterized protein</fullName>
    </submittedName>
</protein>
<sequence>MSHLQDITTHVTRFRKAMETLRDQPEVYPHLHYCGSNLNTFPTLWCDYTSEMLNAYLKSKGYPNFNIVTAFKLRGSRKCHVWLTDDNIVIDITADQFGKRKYPKVLICPPSEYLLKDQYRKILSIENITHSHHDPVQQKHHIYQEISQLLEVEML</sequence>
<dbReference type="STRING" id="1907941.BKE30_09980"/>
<reference evidence="1 2" key="1">
    <citation type="submission" date="2016-10" db="EMBL/GenBank/DDBJ databases">
        <title>Draft Genome sequence of Alkanindiges sp. strain H1.</title>
        <authorList>
            <person name="Subhash Y."/>
            <person name="Lee S."/>
        </authorList>
    </citation>
    <scope>NUCLEOTIDE SEQUENCE [LARGE SCALE GENOMIC DNA]</scope>
    <source>
        <strain evidence="1 2">H1</strain>
    </source>
</reference>
<proteinExistence type="predicted"/>
<dbReference type="OrthoDB" id="6693689at2"/>
<evidence type="ECO:0000313" key="2">
    <source>
        <dbReference type="Proteomes" id="UP000192132"/>
    </source>
</evidence>
<organism evidence="1 2">
    <name type="scientific">Alkanindiges hydrocarboniclasticus</name>
    <dbReference type="NCBI Taxonomy" id="1907941"/>
    <lineage>
        <taxon>Bacteria</taxon>
        <taxon>Pseudomonadati</taxon>
        <taxon>Pseudomonadota</taxon>
        <taxon>Gammaproteobacteria</taxon>
        <taxon>Moraxellales</taxon>
        <taxon>Moraxellaceae</taxon>
        <taxon>Alkanindiges</taxon>
    </lineage>
</organism>
<dbReference type="Proteomes" id="UP000192132">
    <property type="component" value="Unassembled WGS sequence"/>
</dbReference>
<dbReference type="AlphaFoldDB" id="A0A1S8CU47"/>
<name>A0A1S8CU47_9GAMM</name>
<dbReference type="RefSeq" id="WP_076878470.1">
    <property type="nucleotide sequence ID" value="NZ_MLCN01000025.1"/>
</dbReference>
<accession>A0A1S8CU47</accession>
<gene>
    <name evidence="1" type="ORF">BKE30_09980</name>
</gene>
<evidence type="ECO:0000313" key="1">
    <source>
        <dbReference type="EMBL" id="ONG39224.1"/>
    </source>
</evidence>
<keyword evidence="2" id="KW-1185">Reference proteome</keyword>